<dbReference type="Proteomes" id="UP000321570">
    <property type="component" value="Unassembled WGS sequence"/>
</dbReference>
<gene>
    <name evidence="2" type="ORF">WMSIL1_LOCUS14350</name>
</gene>
<evidence type="ECO:0000313" key="2">
    <source>
        <dbReference type="EMBL" id="VUZ56962.1"/>
    </source>
</evidence>
<reference evidence="2 3" key="1">
    <citation type="submission" date="2019-07" db="EMBL/GenBank/DDBJ databases">
        <authorList>
            <person name="Jastrzebski P J."/>
            <person name="Paukszto L."/>
            <person name="Jastrzebski P J."/>
        </authorList>
    </citation>
    <scope>NUCLEOTIDE SEQUENCE [LARGE SCALE GENOMIC DNA]</scope>
    <source>
        <strain evidence="2 3">WMS-il1</strain>
    </source>
</reference>
<dbReference type="AlphaFoldDB" id="A0A564ZC71"/>
<feature type="non-terminal residue" evidence="2">
    <location>
        <position position="1"/>
    </location>
</feature>
<organism evidence="2 3">
    <name type="scientific">Hymenolepis diminuta</name>
    <name type="common">Rat tapeworm</name>
    <dbReference type="NCBI Taxonomy" id="6216"/>
    <lineage>
        <taxon>Eukaryota</taxon>
        <taxon>Metazoa</taxon>
        <taxon>Spiralia</taxon>
        <taxon>Lophotrochozoa</taxon>
        <taxon>Platyhelminthes</taxon>
        <taxon>Cestoda</taxon>
        <taxon>Eucestoda</taxon>
        <taxon>Cyclophyllidea</taxon>
        <taxon>Hymenolepididae</taxon>
        <taxon>Hymenolepis</taxon>
    </lineage>
</organism>
<sequence length="80" mass="9159">LLFCPLIALIPNLSPTHSNPHCGLINTFWSKQLLVFCSRISVSCQPLVVILTPTMYLTIKTHKPKAQFWRYAINLDTVKY</sequence>
<evidence type="ECO:0000256" key="1">
    <source>
        <dbReference type="SAM" id="SignalP"/>
    </source>
</evidence>
<feature type="chain" id="PRO_5022209723" description="G_PROTEIN_RECEP_F1_2 domain-containing protein" evidence="1">
    <location>
        <begin position="19"/>
        <end position="80"/>
    </location>
</feature>
<proteinExistence type="predicted"/>
<protein>
    <recommendedName>
        <fullName evidence="4">G_PROTEIN_RECEP_F1_2 domain-containing protein</fullName>
    </recommendedName>
</protein>
<evidence type="ECO:0008006" key="4">
    <source>
        <dbReference type="Google" id="ProtNLM"/>
    </source>
</evidence>
<evidence type="ECO:0000313" key="3">
    <source>
        <dbReference type="Proteomes" id="UP000321570"/>
    </source>
</evidence>
<keyword evidence="3" id="KW-1185">Reference proteome</keyword>
<keyword evidence="1" id="KW-0732">Signal</keyword>
<dbReference type="EMBL" id="CABIJS010000708">
    <property type="protein sequence ID" value="VUZ56962.1"/>
    <property type="molecule type" value="Genomic_DNA"/>
</dbReference>
<feature type="signal peptide" evidence="1">
    <location>
        <begin position="1"/>
        <end position="18"/>
    </location>
</feature>
<accession>A0A564ZC71</accession>
<name>A0A564ZC71_HYMDI</name>